<accession>A0A835MRG7</accession>
<dbReference type="AlphaFoldDB" id="A0A835MRG7"/>
<organism evidence="1 2">
    <name type="scientific">Salix dunnii</name>
    <dbReference type="NCBI Taxonomy" id="1413687"/>
    <lineage>
        <taxon>Eukaryota</taxon>
        <taxon>Viridiplantae</taxon>
        <taxon>Streptophyta</taxon>
        <taxon>Embryophyta</taxon>
        <taxon>Tracheophyta</taxon>
        <taxon>Spermatophyta</taxon>
        <taxon>Magnoliopsida</taxon>
        <taxon>eudicotyledons</taxon>
        <taxon>Gunneridae</taxon>
        <taxon>Pentapetalae</taxon>
        <taxon>rosids</taxon>
        <taxon>fabids</taxon>
        <taxon>Malpighiales</taxon>
        <taxon>Salicaceae</taxon>
        <taxon>Saliceae</taxon>
        <taxon>Salix</taxon>
    </lineage>
</organism>
<dbReference type="Proteomes" id="UP000657918">
    <property type="component" value="Unassembled WGS sequence"/>
</dbReference>
<reference evidence="1 2" key="1">
    <citation type="submission" date="2020-10" db="EMBL/GenBank/DDBJ databases">
        <title>Plant Genome Project.</title>
        <authorList>
            <person name="Zhang R.-G."/>
        </authorList>
    </citation>
    <scope>NUCLEOTIDE SEQUENCE [LARGE SCALE GENOMIC DNA]</scope>
    <source>
        <strain evidence="1">FAFU-HL-1</strain>
        <tissue evidence="1">Leaf</tissue>
    </source>
</reference>
<name>A0A835MRG7_9ROSI</name>
<evidence type="ECO:0000313" key="1">
    <source>
        <dbReference type="EMBL" id="KAF9673819.1"/>
    </source>
</evidence>
<gene>
    <name evidence="1" type="ORF">SADUNF_Sadunf10G0063600</name>
</gene>
<protein>
    <submittedName>
        <fullName evidence="1">Uncharacterized protein</fullName>
    </submittedName>
</protein>
<dbReference type="OrthoDB" id="1752352at2759"/>
<sequence>MGFVIGTNPYPPKFQQNADDTITTELRHDLLTVKGDGKPVDDDELVNIILNNVSSAQACDTLIFYDDLVALFLNAKIRLKAQQIPSFEANPTTMYAPKA</sequence>
<comment type="caution">
    <text evidence="1">The sequence shown here is derived from an EMBL/GenBank/DDBJ whole genome shotgun (WGS) entry which is preliminary data.</text>
</comment>
<keyword evidence="2" id="KW-1185">Reference proteome</keyword>
<dbReference type="EMBL" id="JADGMS010000010">
    <property type="protein sequence ID" value="KAF9673819.1"/>
    <property type="molecule type" value="Genomic_DNA"/>
</dbReference>
<proteinExistence type="predicted"/>
<evidence type="ECO:0000313" key="2">
    <source>
        <dbReference type="Proteomes" id="UP000657918"/>
    </source>
</evidence>